<feature type="binding site" evidence="2">
    <location>
        <position position="65"/>
    </location>
    <ligand>
        <name>substrate</name>
    </ligand>
</feature>
<feature type="binding site" evidence="2">
    <location>
        <position position="31"/>
    </location>
    <ligand>
        <name>substrate</name>
    </ligand>
</feature>
<dbReference type="GO" id="GO:0009252">
    <property type="term" value="P:peptidoglycan biosynthetic process"/>
    <property type="evidence" value="ECO:0007669"/>
    <property type="project" value="UniProtKB-UniRule"/>
</dbReference>
<feature type="binding site" evidence="2">
    <location>
        <begin position="188"/>
        <end position="190"/>
    </location>
    <ligand>
        <name>substrate</name>
    </ligand>
</feature>
<comment type="caution">
    <text evidence="3">The sequence shown here is derived from an EMBL/GenBank/DDBJ whole genome shotgun (WGS) entry which is preliminary data.</text>
</comment>
<dbReference type="AlphaFoldDB" id="A0A364LGS5"/>
<keyword evidence="2" id="KW-0133">Cell shape</keyword>
<dbReference type="FunFam" id="3.40.1180.10:FF:000001">
    <property type="entry name" value="(2E,6E)-farnesyl-diphosphate-specific ditrans,polycis-undecaprenyl-diphosphate synthase"/>
    <property type="match status" value="1"/>
</dbReference>
<feature type="binding site" evidence="2">
    <location>
        <position position="19"/>
    </location>
    <ligand>
        <name>substrate</name>
    </ligand>
</feature>
<comment type="catalytic activity">
    <reaction evidence="2">
        <text>8 isopentenyl diphosphate + (2E,6E)-farnesyl diphosphate = di-trans,octa-cis-undecaprenyl diphosphate + 8 diphosphate</text>
        <dbReference type="Rhea" id="RHEA:27551"/>
        <dbReference type="ChEBI" id="CHEBI:33019"/>
        <dbReference type="ChEBI" id="CHEBI:58405"/>
        <dbReference type="ChEBI" id="CHEBI:128769"/>
        <dbReference type="ChEBI" id="CHEBI:175763"/>
        <dbReference type="EC" id="2.5.1.31"/>
    </reaction>
</comment>
<dbReference type="Proteomes" id="UP000249458">
    <property type="component" value="Unassembled WGS sequence"/>
</dbReference>
<dbReference type="InterPro" id="IPR018520">
    <property type="entry name" value="UPP_synth-like_CS"/>
</dbReference>
<keyword evidence="2" id="KW-0573">Peptidoglycan synthesis</keyword>
<evidence type="ECO:0000313" key="3">
    <source>
        <dbReference type="EMBL" id="RAP35340.1"/>
    </source>
</evidence>
<dbReference type="RefSeq" id="WP_112220417.1">
    <property type="nucleotide sequence ID" value="NZ_MVJN01000010.1"/>
</dbReference>
<feature type="binding site" evidence="2">
    <location>
        <position position="182"/>
    </location>
    <ligand>
        <name>substrate</name>
    </ligand>
</feature>
<dbReference type="GO" id="GO:0071555">
    <property type="term" value="P:cell wall organization"/>
    <property type="evidence" value="ECO:0007669"/>
    <property type="project" value="UniProtKB-KW"/>
</dbReference>
<feature type="binding site" evidence="2">
    <location>
        <position position="63"/>
    </location>
    <ligand>
        <name>substrate</name>
    </ligand>
</feature>
<evidence type="ECO:0000313" key="4">
    <source>
        <dbReference type="Proteomes" id="UP000249458"/>
    </source>
</evidence>
<dbReference type="GO" id="GO:0000287">
    <property type="term" value="F:magnesium ion binding"/>
    <property type="evidence" value="ECO:0007669"/>
    <property type="project" value="UniProtKB-UniRule"/>
</dbReference>
<organism evidence="3 4">
    <name type="scientific">Legionella quinlivanii</name>
    <dbReference type="NCBI Taxonomy" id="45073"/>
    <lineage>
        <taxon>Bacteria</taxon>
        <taxon>Pseudomonadati</taxon>
        <taxon>Pseudomonadota</taxon>
        <taxon>Gammaproteobacteria</taxon>
        <taxon>Legionellales</taxon>
        <taxon>Legionellaceae</taxon>
        <taxon>Legionella</taxon>
    </lineage>
</organism>
<dbReference type="InterPro" id="IPR036424">
    <property type="entry name" value="UPP_synth-like_sf"/>
</dbReference>
<dbReference type="GO" id="GO:0008360">
    <property type="term" value="P:regulation of cell shape"/>
    <property type="evidence" value="ECO:0007669"/>
    <property type="project" value="UniProtKB-KW"/>
</dbReference>
<comment type="function">
    <text evidence="2">Catalyzes the sequential condensation of isopentenyl diphosphate (IPP) with (2E,6E)-farnesyl diphosphate (E,E-FPP) to yield (2Z,6Z,10Z,14Z,18Z,22Z,26Z,30Z,34E,38E)-undecaprenyl diphosphate (di-trans,octa-cis-UPP). UPP is the precursor of glycosyl carrier lipid in the biosynthesis of bacterial cell wall polysaccharide components such as peptidoglycan and lipopolysaccharide.</text>
</comment>
<dbReference type="EC" id="2.5.1.31" evidence="2"/>
<dbReference type="EMBL" id="MVJN01000010">
    <property type="protein sequence ID" value="RAP35340.1"/>
    <property type="molecule type" value="Genomic_DNA"/>
</dbReference>
<dbReference type="CDD" id="cd00475">
    <property type="entry name" value="Cis_IPPS"/>
    <property type="match status" value="1"/>
</dbReference>
<evidence type="ECO:0000256" key="1">
    <source>
        <dbReference type="ARBA" id="ARBA00022679"/>
    </source>
</evidence>
<feature type="active site" evidence="2">
    <location>
        <position position="14"/>
    </location>
</feature>
<proteinExistence type="inferred from homology"/>
<feature type="binding site" evidence="2">
    <location>
        <position position="201"/>
    </location>
    <ligand>
        <name>Mg(2+)</name>
        <dbReference type="ChEBI" id="CHEBI:18420"/>
    </ligand>
</feature>
<accession>A0A364LGS5</accession>
<name>A0A364LGS5_9GAMM</name>
<dbReference type="NCBIfam" id="NF011405">
    <property type="entry name" value="PRK14830.1"/>
    <property type="match status" value="1"/>
</dbReference>
<feature type="binding site" evidence="2">
    <location>
        <begin position="15"/>
        <end position="18"/>
    </location>
    <ligand>
        <name>substrate</name>
    </ligand>
</feature>
<sequence length="242" mass="27461">MNNKVPQHIAIVMDGNGRWAQQRGMHRVEGHRAGVDSVKTVIKCCLEKGVSVLSLFAFSSENWSRPEPEIEFLMQLFMNALNKEVNELHQNGIRLNFLGDRGYLSAALCEEMKKAEELTANNSKLLLNIAVNYGGRWDVVQAVQSIARDVSCGKINLEAINEVLVADYLNTGKIPDPDLFIRTSGEHRISNFFLWQIAYTELYFAPVSWPEFSSVEFEKAIESFSQRQRRYGKTSEQIRGSV</sequence>
<protein>
    <recommendedName>
        <fullName evidence="2">Ditrans,polycis-undecaprenyl-diphosphate synthase ((2E,6E)-farnesyl-diphosphate specific)</fullName>
        <ecNumber evidence="2">2.5.1.31</ecNumber>
    </recommendedName>
    <alternativeName>
        <fullName evidence="2">Ditrans,polycis-undecaprenylcistransferase</fullName>
    </alternativeName>
    <alternativeName>
        <fullName evidence="2">Undecaprenyl diphosphate synthase</fullName>
        <shortName evidence="2">UDS</shortName>
    </alternativeName>
    <alternativeName>
        <fullName evidence="2">Undecaprenyl pyrophosphate synthase</fullName>
        <shortName evidence="2">UPP synthase</shortName>
    </alternativeName>
</protein>
<comment type="cofactor">
    <cofactor evidence="2">
        <name>Mg(2+)</name>
        <dbReference type="ChEBI" id="CHEBI:18420"/>
    </cofactor>
    <text evidence="2">Binds 2 magnesium ions per subunit.</text>
</comment>
<dbReference type="PROSITE" id="PS01066">
    <property type="entry name" value="UPP_SYNTHASE"/>
    <property type="match status" value="1"/>
</dbReference>
<dbReference type="SUPFAM" id="SSF64005">
    <property type="entry name" value="Undecaprenyl diphosphate synthase"/>
    <property type="match status" value="1"/>
</dbReference>
<dbReference type="Gene3D" id="3.40.1180.10">
    <property type="entry name" value="Decaprenyl diphosphate synthase-like"/>
    <property type="match status" value="1"/>
</dbReference>
<keyword evidence="2" id="KW-0460">Magnesium</keyword>
<dbReference type="PANTHER" id="PTHR10291:SF0">
    <property type="entry name" value="DEHYDRODOLICHYL DIPHOSPHATE SYNTHASE 2"/>
    <property type="match status" value="1"/>
</dbReference>
<keyword evidence="2" id="KW-0961">Cell wall biogenesis/degradation</keyword>
<feature type="active site" description="Proton acceptor" evidence="2">
    <location>
        <position position="62"/>
    </location>
</feature>
<gene>
    <name evidence="2" type="primary">uppS</name>
    <name evidence="3" type="ORF">B1207_13290</name>
</gene>
<feature type="binding site" evidence="2">
    <location>
        <begin position="59"/>
        <end position="61"/>
    </location>
    <ligand>
        <name>substrate</name>
    </ligand>
</feature>
<dbReference type="GO" id="GO:0005829">
    <property type="term" value="C:cytosol"/>
    <property type="evidence" value="ECO:0007669"/>
    <property type="project" value="TreeGrafter"/>
</dbReference>
<dbReference type="GO" id="GO:0008834">
    <property type="term" value="F:ditrans,polycis-undecaprenyl-diphosphate synthase [(2E,6E)-farnesyl-diphosphate specific] activity"/>
    <property type="evidence" value="ECO:0007669"/>
    <property type="project" value="UniProtKB-UniRule"/>
</dbReference>
<dbReference type="InterPro" id="IPR001441">
    <property type="entry name" value="UPP_synth-like"/>
</dbReference>
<keyword evidence="1 2" id="KW-0808">Transferase</keyword>
<dbReference type="PANTHER" id="PTHR10291">
    <property type="entry name" value="DEHYDRODOLICHYL DIPHOSPHATE SYNTHASE FAMILY MEMBER"/>
    <property type="match status" value="1"/>
</dbReference>
<dbReference type="GO" id="GO:0016094">
    <property type="term" value="P:polyprenol biosynthetic process"/>
    <property type="evidence" value="ECO:0007669"/>
    <property type="project" value="TreeGrafter"/>
</dbReference>
<dbReference type="HAMAP" id="MF_01139">
    <property type="entry name" value="ISPT"/>
    <property type="match status" value="1"/>
</dbReference>
<comment type="subunit">
    <text evidence="2">Homodimer.</text>
</comment>
<dbReference type="NCBIfam" id="TIGR00055">
    <property type="entry name" value="uppS"/>
    <property type="match status" value="1"/>
</dbReference>
<keyword evidence="2" id="KW-0479">Metal-binding</keyword>
<comment type="similarity">
    <text evidence="2">Belongs to the UPP synthase family.</text>
</comment>
<feature type="binding site" evidence="2">
    <location>
        <position position="14"/>
    </location>
    <ligand>
        <name>Mg(2+)</name>
        <dbReference type="ChEBI" id="CHEBI:18420"/>
    </ligand>
</feature>
<evidence type="ECO:0000256" key="2">
    <source>
        <dbReference type="HAMAP-Rule" id="MF_01139"/>
    </source>
</evidence>
<reference evidence="3 4" key="1">
    <citation type="submission" date="2017-02" db="EMBL/GenBank/DDBJ databases">
        <title>Legionella quilivanii strain from human: case report and whole genome sequencing analysis.</title>
        <authorList>
            <person name="Lalancette C."/>
            <person name="Leduc J.-M."/>
            <person name="Levesque S."/>
            <person name="Fournier E."/>
            <person name="Saoud J."/>
            <person name="Faucher S.P."/>
            <person name="Bernard K."/>
            <person name="Martineau C."/>
            <person name="Longtin J."/>
        </authorList>
    </citation>
    <scope>NUCLEOTIDE SEQUENCE [LARGE SCALE GENOMIC DNA]</scope>
    <source>
        <strain evidence="3 4">ID143958</strain>
    </source>
</reference>
<feature type="binding site" evidence="2">
    <location>
        <position position="27"/>
    </location>
    <ligand>
        <name>substrate</name>
    </ligand>
</feature>
<dbReference type="Pfam" id="PF01255">
    <property type="entry name" value="Prenyltransf"/>
    <property type="match status" value="1"/>
</dbReference>